<proteinExistence type="inferred from homology"/>
<keyword evidence="2" id="KW-0472">Membrane</keyword>
<accession>A0A8T0EXE4</accession>
<feature type="transmembrane region" description="Helical" evidence="2">
    <location>
        <begin position="12"/>
        <end position="30"/>
    </location>
</feature>
<evidence type="ECO:0000256" key="2">
    <source>
        <dbReference type="SAM" id="Phobius"/>
    </source>
</evidence>
<feature type="transmembrane region" description="Helical" evidence="2">
    <location>
        <begin position="50"/>
        <end position="74"/>
    </location>
</feature>
<dbReference type="EMBL" id="JABXBU010001863">
    <property type="protein sequence ID" value="KAF8783035.1"/>
    <property type="molecule type" value="Genomic_DNA"/>
</dbReference>
<organism evidence="3 4">
    <name type="scientific">Argiope bruennichi</name>
    <name type="common">Wasp spider</name>
    <name type="synonym">Aranea bruennichi</name>
    <dbReference type="NCBI Taxonomy" id="94029"/>
    <lineage>
        <taxon>Eukaryota</taxon>
        <taxon>Metazoa</taxon>
        <taxon>Ecdysozoa</taxon>
        <taxon>Arthropoda</taxon>
        <taxon>Chelicerata</taxon>
        <taxon>Arachnida</taxon>
        <taxon>Araneae</taxon>
        <taxon>Araneomorphae</taxon>
        <taxon>Entelegynae</taxon>
        <taxon>Araneoidea</taxon>
        <taxon>Araneidae</taxon>
        <taxon>Argiope</taxon>
    </lineage>
</organism>
<dbReference type="InterPro" id="IPR026624">
    <property type="entry name" value="CECR6"/>
</dbReference>
<evidence type="ECO:0000313" key="3">
    <source>
        <dbReference type="EMBL" id="KAF8783035.1"/>
    </source>
</evidence>
<dbReference type="AlphaFoldDB" id="A0A8T0EXE4"/>
<dbReference type="Pfam" id="PF14997">
    <property type="entry name" value="CECR6_TMEM121"/>
    <property type="match status" value="1"/>
</dbReference>
<keyword evidence="2" id="KW-1133">Transmembrane helix</keyword>
<name>A0A8T0EXE4_ARGBR</name>
<reference evidence="3" key="1">
    <citation type="journal article" date="2020" name="bioRxiv">
        <title>Chromosome-level reference genome of the European wasp spider Argiope bruennichi: a resource for studies on range expansion and evolutionary adaptation.</title>
        <authorList>
            <person name="Sheffer M.M."/>
            <person name="Hoppe A."/>
            <person name="Krehenwinkel H."/>
            <person name="Uhl G."/>
            <person name="Kuss A.W."/>
            <person name="Jensen L."/>
            <person name="Jensen C."/>
            <person name="Gillespie R.G."/>
            <person name="Hoff K.J."/>
            <person name="Prost S."/>
        </authorList>
    </citation>
    <scope>NUCLEOTIDE SEQUENCE</scope>
</reference>
<dbReference type="PANTHER" id="PTHR47399">
    <property type="entry name" value="TRANSMEMBRANE PROTEIN 121B"/>
    <property type="match status" value="1"/>
</dbReference>
<keyword evidence="4" id="KW-1185">Reference proteome</keyword>
<keyword evidence="2" id="KW-0812">Transmembrane</keyword>
<gene>
    <name evidence="3" type="ORF">HNY73_013250</name>
</gene>
<dbReference type="PANTHER" id="PTHR47399:SF1">
    <property type="entry name" value="TRANSMEMBRANE PROTEIN 121B"/>
    <property type="match status" value="1"/>
</dbReference>
<evidence type="ECO:0000313" key="4">
    <source>
        <dbReference type="Proteomes" id="UP000807504"/>
    </source>
</evidence>
<feature type="transmembrane region" description="Helical" evidence="2">
    <location>
        <begin position="105"/>
        <end position="123"/>
    </location>
</feature>
<comment type="similarity">
    <text evidence="1">Belongs to the TMEM121 family.</text>
</comment>
<protein>
    <submittedName>
        <fullName evidence="3">Uncharacterized protein</fullName>
    </submittedName>
</protein>
<feature type="transmembrane region" description="Helical" evidence="2">
    <location>
        <begin position="212"/>
        <end position="231"/>
    </location>
</feature>
<evidence type="ECO:0000256" key="1">
    <source>
        <dbReference type="ARBA" id="ARBA00007711"/>
    </source>
</evidence>
<feature type="transmembrane region" description="Helical" evidence="2">
    <location>
        <begin position="174"/>
        <end position="197"/>
    </location>
</feature>
<dbReference type="InterPro" id="IPR032776">
    <property type="entry name" value="CECR6/TMEM121"/>
</dbReference>
<sequence length="380" mass="43680">MTQTESPCSCTIRLVLHVLDCLGLLLIIVLQGSILDYYLILHNGGNAAWYFWFLADFLILIAFMAAAVISYRYYQKKGRERKTESSAKESSSDVKWFLRLGSLPLVYTVWFFYSSLLTAKVVLLFKLDVAQSLDADSAFGPQLLKVIIASSAVVFLLLVETHNHAELHSDHQAYIYYLITSTVFEIFDSVTFLGILFPTQSRIVLTYPLENSVLLLSCINFILPTMTLYKLSLSEFGKKPRSLGLQLLYKWLHLCLVNIPYFVIRVYLWSLYDHDVTLFLLKNILAVIVTARTAVPEIKLLWHSMQESRGKRRKFFSNVMELGAVYEITDNHGDEGNLRGDEKKESTTILYVWIEVKEKECCHEQNLNFPVVLILIHTMF</sequence>
<feature type="transmembrane region" description="Helical" evidence="2">
    <location>
        <begin position="143"/>
        <end position="162"/>
    </location>
</feature>
<feature type="transmembrane region" description="Helical" evidence="2">
    <location>
        <begin position="284"/>
        <end position="302"/>
    </location>
</feature>
<dbReference type="Proteomes" id="UP000807504">
    <property type="component" value="Unassembled WGS sequence"/>
</dbReference>
<comment type="caution">
    <text evidence="3">The sequence shown here is derived from an EMBL/GenBank/DDBJ whole genome shotgun (WGS) entry which is preliminary data.</text>
</comment>
<reference evidence="3" key="2">
    <citation type="submission" date="2020-06" db="EMBL/GenBank/DDBJ databases">
        <authorList>
            <person name="Sheffer M."/>
        </authorList>
    </citation>
    <scope>NUCLEOTIDE SEQUENCE</scope>
</reference>
<feature type="transmembrane region" description="Helical" evidence="2">
    <location>
        <begin position="251"/>
        <end position="272"/>
    </location>
</feature>